<dbReference type="AlphaFoldDB" id="A0A699W8K3"/>
<keyword evidence="1" id="KW-1133">Transmembrane helix</keyword>
<reference evidence="2" key="1">
    <citation type="journal article" date="2019" name="Sci. Rep.">
        <title>Draft genome of Tanacetum cinerariifolium, the natural source of mosquito coil.</title>
        <authorList>
            <person name="Yamashiro T."/>
            <person name="Shiraishi A."/>
            <person name="Satake H."/>
            <person name="Nakayama K."/>
        </authorList>
    </citation>
    <scope>NUCLEOTIDE SEQUENCE</scope>
</reference>
<dbReference type="EMBL" id="BKCJ011547497">
    <property type="protein sequence ID" value="GFD41181.1"/>
    <property type="molecule type" value="Genomic_DNA"/>
</dbReference>
<protein>
    <submittedName>
        <fullName evidence="2">Uncharacterized protein</fullName>
    </submittedName>
</protein>
<comment type="caution">
    <text evidence="2">The sequence shown here is derived from an EMBL/GenBank/DDBJ whole genome shotgun (WGS) entry which is preliminary data.</text>
</comment>
<organism evidence="2">
    <name type="scientific">Tanacetum cinerariifolium</name>
    <name type="common">Dalmatian daisy</name>
    <name type="synonym">Chrysanthemum cinerariifolium</name>
    <dbReference type="NCBI Taxonomy" id="118510"/>
    <lineage>
        <taxon>Eukaryota</taxon>
        <taxon>Viridiplantae</taxon>
        <taxon>Streptophyta</taxon>
        <taxon>Embryophyta</taxon>
        <taxon>Tracheophyta</taxon>
        <taxon>Spermatophyta</taxon>
        <taxon>Magnoliopsida</taxon>
        <taxon>eudicotyledons</taxon>
        <taxon>Gunneridae</taxon>
        <taxon>Pentapetalae</taxon>
        <taxon>asterids</taxon>
        <taxon>campanulids</taxon>
        <taxon>Asterales</taxon>
        <taxon>Asteraceae</taxon>
        <taxon>Asteroideae</taxon>
        <taxon>Anthemideae</taxon>
        <taxon>Anthemidinae</taxon>
        <taxon>Tanacetum</taxon>
    </lineage>
</organism>
<name>A0A699W8K3_TANCI</name>
<evidence type="ECO:0000256" key="1">
    <source>
        <dbReference type="SAM" id="Phobius"/>
    </source>
</evidence>
<keyword evidence="1" id="KW-0472">Membrane</keyword>
<accession>A0A699W8K3</accession>
<evidence type="ECO:0000313" key="2">
    <source>
        <dbReference type="EMBL" id="GFD41181.1"/>
    </source>
</evidence>
<gene>
    <name evidence="2" type="ORF">Tci_913150</name>
</gene>
<keyword evidence="1" id="KW-0812">Transmembrane</keyword>
<sequence>MFSPKATRWFGILFLLMLALRIGYKYYRTQQPSATEERMANVQARNKALLEAIEADQAKQRAGGAKVVLADSTRMATDTTVTK</sequence>
<proteinExistence type="predicted"/>
<feature type="transmembrane region" description="Helical" evidence="1">
    <location>
        <begin position="6"/>
        <end position="24"/>
    </location>
</feature>